<dbReference type="SUPFAM" id="SSF50985">
    <property type="entry name" value="RCC1/BLIP-II"/>
    <property type="match status" value="1"/>
</dbReference>
<dbReference type="Gene3D" id="2.130.10.30">
    <property type="entry name" value="Regulator of chromosome condensation 1/beta-lactamase-inhibitor protein II"/>
    <property type="match status" value="1"/>
</dbReference>
<keyword evidence="5" id="KW-1267">Proteomics identification</keyword>
<evidence type="ECO:0000313" key="3">
    <source>
        <dbReference type="Proteomes" id="UP000001940"/>
    </source>
</evidence>
<dbReference type="GeneID" id="179135"/>
<evidence type="ECO:0000313" key="4">
    <source>
        <dbReference type="WormBase" id="F25E5.1"/>
    </source>
</evidence>
<dbReference type="eggNOG" id="ENOG502TG35">
    <property type="taxonomic scope" value="Eukaryota"/>
</dbReference>
<sequence length="1062" mass="125127">MSHGDQLEQYQDQYFDCIKKYDMPAALEVLELIAESCIELNDDDPLIEACERGASYLKCCLKYENLVNLHASQKINDHTLFFLNLEVRRRSTYQCFATTRSFLTPHRKRQLAKTMNAEPRIFAFGLNANNNLGVDTVQSALVDVPTEIYVPPVYEMKMSNFHSVFWCHDGKFFGCGETKNFMISKPDSELPRIVKFPMELDIQIWRNEMIVGIKALENGTLFQTDRRLYFVGDYQKSKAYLKTFHDEEFDMVTQLPYATPNFWITQSRPVSSISAYKLDDKKNVTILRVKSVSYWIQVYPDYWTELNPGYIKKRPVVYLLDDVEVKNIRIETVGCNIIYVVHELTLYFGKMTMTMVENSDGDENNLDNYILFVELHEYRTRSPYLCTGVATNKAQGVLMKCGDFPCVGFDYLEIAENRFRGNVQKYMFETVEKFMESYDVFENDEVSMDYLLSETEKAFNSGVMEQEIKLDWLGRTEKKYRYSNFYSFLGYVSQPRLLTGPPKCFTTDIDTLLTYKDPKLVARHRMKQLFEEFERVNYPGTDVWKPTGFLKSHDIPEEDNLSEGRYRSAAMKWCVNEFMEQFNVYRENPVFNPDNLVYKEILKYLINVIWYALDQWIIITEKTENDRVAPLLREIEHKVPDDEILFQTVYPEKILENRLREGSLKMEDLPEPLNIRVTFLLRHRDPKLKPTRFNLNTCRTFFNFLYPALEDFIDENNVLDLNKLYPDDVAIHRLIAQTYFVGHGLTDLEGSEKYDRSVYDSKGVRLEPMVRFMRKGREHFRGFLRRVPSTSAPGDGPIVFPTADHQAFFKMQRVLYSRLPLTEKLPIDIEDDLYSAAIVGLQDKRVLEVLTMDEKLRILEWYEKAKMPEALMDLLKQCIIESTSKNYYHIRYLFSQYPIMTQRFIAQYRPGIILWHRSPIPNPQIHHVRIITEMWPKNDFERTTRIPRKKFIKNGIVEDSKFYMIGSYLRRDAYKDIHYPAQKTTKLTELFNIDFPVNGPKKSKNQMMLITFPSREIVEEEEPPQEAEQSPSPDPEKIAKRREELRKKIAEKLAASKKKKKR</sequence>
<reference evidence="2 3" key="1">
    <citation type="journal article" date="1998" name="Science">
        <title>Genome sequence of the nematode C. elegans: a platform for investigating biology.</title>
        <authorList>
            <consortium name="The C. elegans sequencing consortium"/>
            <person name="Sulson J.E."/>
            <person name="Waterston R."/>
        </authorList>
    </citation>
    <scope>NUCLEOTIDE SEQUENCE [LARGE SCALE GENOMIC DNA]</scope>
    <source>
        <strain evidence="2 3">Bristol N2</strain>
    </source>
</reference>
<keyword evidence="3" id="KW-1185">Reference proteome</keyword>
<dbReference type="AGR" id="WB:WBGene00017782"/>
<dbReference type="Proteomes" id="UP000001940">
    <property type="component" value="Chromosome V"/>
</dbReference>
<dbReference type="PIR" id="F89102">
    <property type="entry name" value="F89102"/>
</dbReference>
<dbReference type="PaxDb" id="6239-F25E5.1"/>
<dbReference type="InParanoid" id="O76657"/>
<dbReference type="OMA" id="YWTELNP"/>
<dbReference type="AlphaFoldDB" id="O76657"/>
<protein>
    <submittedName>
        <fullName evidence="2">BTB domain-containing protein</fullName>
    </submittedName>
</protein>
<dbReference type="RefSeq" id="NP_504920.1">
    <property type="nucleotide sequence ID" value="NM_072519.3"/>
</dbReference>
<dbReference type="WormBase" id="F25E5.1">
    <property type="protein sequence ID" value="CE07135"/>
    <property type="gene ID" value="WBGene00017782"/>
</dbReference>
<dbReference type="InterPro" id="IPR009091">
    <property type="entry name" value="RCC1/BLIP-II"/>
</dbReference>
<dbReference type="SMR" id="O76657"/>
<dbReference type="Bgee" id="WBGene00017782">
    <property type="expression patterns" value="Expressed in embryo and 3 other cell types or tissues"/>
</dbReference>
<gene>
    <name evidence="2" type="ORF">CELE_F25E5.1</name>
    <name evidence="2 4" type="ORF">F25E5.1</name>
</gene>
<dbReference type="CTD" id="179135"/>
<dbReference type="UCSC" id="F25E5.1">
    <property type="organism name" value="c. elegans"/>
</dbReference>
<feature type="region of interest" description="Disordered" evidence="1">
    <location>
        <begin position="1015"/>
        <end position="1042"/>
    </location>
</feature>
<proteinExistence type="evidence at protein level"/>
<organism evidence="2 3">
    <name type="scientific">Caenorhabditis elegans</name>
    <dbReference type="NCBI Taxonomy" id="6239"/>
    <lineage>
        <taxon>Eukaryota</taxon>
        <taxon>Metazoa</taxon>
        <taxon>Ecdysozoa</taxon>
        <taxon>Nematoda</taxon>
        <taxon>Chromadorea</taxon>
        <taxon>Rhabditida</taxon>
        <taxon>Rhabditina</taxon>
        <taxon>Rhabditomorpha</taxon>
        <taxon>Rhabditoidea</taxon>
        <taxon>Rhabditidae</taxon>
        <taxon>Peloderinae</taxon>
        <taxon>Caenorhabditis</taxon>
    </lineage>
</organism>
<evidence type="ECO:0000256" key="1">
    <source>
        <dbReference type="SAM" id="MobiDB-lite"/>
    </source>
</evidence>
<evidence type="ECO:0000313" key="2">
    <source>
        <dbReference type="EMBL" id="CCD65085.1"/>
    </source>
</evidence>
<dbReference type="FunCoup" id="O76657">
    <property type="interactions" value="1535"/>
</dbReference>
<accession>O76657</accession>
<name>O76657_CAEEL</name>
<dbReference type="HOGENOM" id="CLU_289066_0_0_1"/>
<dbReference type="OrthoDB" id="5779269at2759"/>
<evidence type="ECO:0007829" key="5">
    <source>
        <dbReference type="PeptideAtlas" id="O76657"/>
    </source>
</evidence>
<dbReference type="PeptideAtlas" id="O76657"/>
<dbReference type="KEGG" id="cel:CELE_F25E5.1"/>
<dbReference type="EMBL" id="BX284605">
    <property type="protein sequence ID" value="CCD65085.1"/>
    <property type="molecule type" value="Genomic_DNA"/>
</dbReference>